<dbReference type="Gene3D" id="2.10.70.10">
    <property type="entry name" value="Complement Module, domain 1"/>
    <property type="match status" value="1"/>
</dbReference>
<feature type="region of interest" description="Disordered" evidence="3">
    <location>
        <begin position="1"/>
        <end position="35"/>
    </location>
</feature>
<dbReference type="PROSITE" id="PS50923">
    <property type="entry name" value="SUSHI"/>
    <property type="match status" value="1"/>
</dbReference>
<dbReference type="InterPro" id="IPR035976">
    <property type="entry name" value="Sushi/SCR/CCP_sf"/>
</dbReference>
<feature type="compositionally biased region" description="Basic and acidic residues" evidence="3">
    <location>
        <begin position="11"/>
        <end position="35"/>
    </location>
</feature>
<dbReference type="CDD" id="cd00033">
    <property type="entry name" value="CCP"/>
    <property type="match status" value="1"/>
</dbReference>
<dbReference type="Pfam" id="PF00084">
    <property type="entry name" value="Sushi"/>
    <property type="match status" value="1"/>
</dbReference>
<name>A0A9Q1CSN9_HOLLE</name>
<evidence type="ECO:0000313" key="6">
    <source>
        <dbReference type="Proteomes" id="UP001152320"/>
    </source>
</evidence>
<evidence type="ECO:0000256" key="3">
    <source>
        <dbReference type="SAM" id="MobiDB-lite"/>
    </source>
</evidence>
<reference evidence="5" key="1">
    <citation type="submission" date="2021-10" db="EMBL/GenBank/DDBJ databases">
        <title>Tropical sea cucumber genome reveals ecological adaptation and Cuvierian tubules defense mechanism.</title>
        <authorList>
            <person name="Chen T."/>
        </authorList>
    </citation>
    <scope>NUCLEOTIDE SEQUENCE</scope>
    <source>
        <strain evidence="5">Nanhai2018</strain>
        <tissue evidence="5">Muscle</tissue>
    </source>
</reference>
<organism evidence="5 6">
    <name type="scientific">Holothuria leucospilota</name>
    <name type="common">Black long sea cucumber</name>
    <name type="synonym">Mertensiothuria leucospilota</name>
    <dbReference type="NCBI Taxonomy" id="206669"/>
    <lineage>
        <taxon>Eukaryota</taxon>
        <taxon>Metazoa</taxon>
        <taxon>Echinodermata</taxon>
        <taxon>Eleutherozoa</taxon>
        <taxon>Echinozoa</taxon>
        <taxon>Holothuroidea</taxon>
        <taxon>Aspidochirotacea</taxon>
        <taxon>Aspidochirotida</taxon>
        <taxon>Holothuriidae</taxon>
        <taxon>Holothuria</taxon>
    </lineage>
</organism>
<protein>
    <submittedName>
        <fullName evidence="5">Sushi repeat-containing protein SRPX2</fullName>
    </submittedName>
</protein>
<evidence type="ECO:0000256" key="2">
    <source>
        <dbReference type="PROSITE-ProRule" id="PRU00302"/>
    </source>
</evidence>
<evidence type="ECO:0000256" key="1">
    <source>
        <dbReference type="ARBA" id="ARBA00023157"/>
    </source>
</evidence>
<dbReference type="Proteomes" id="UP001152320">
    <property type="component" value="Chromosome 1"/>
</dbReference>
<evidence type="ECO:0000259" key="4">
    <source>
        <dbReference type="PROSITE" id="PS50923"/>
    </source>
</evidence>
<gene>
    <name evidence="5" type="ORF">HOLleu_04240</name>
</gene>
<dbReference type="EMBL" id="JAIZAY010000001">
    <property type="protein sequence ID" value="KAJ8050872.1"/>
    <property type="molecule type" value="Genomic_DNA"/>
</dbReference>
<comment type="caution">
    <text evidence="5">The sequence shown here is derived from an EMBL/GenBank/DDBJ whole genome shotgun (WGS) entry which is preliminary data.</text>
</comment>
<feature type="domain" description="Sushi" evidence="4">
    <location>
        <begin position="28"/>
        <end position="88"/>
    </location>
</feature>
<evidence type="ECO:0000313" key="5">
    <source>
        <dbReference type="EMBL" id="KAJ8050872.1"/>
    </source>
</evidence>
<dbReference type="InterPro" id="IPR000436">
    <property type="entry name" value="Sushi_SCR_CCP_dom"/>
</dbReference>
<keyword evidence="6" id="KW-1185">Reference proteome</keyword>
<proteinExistence type="predicted"/>
<dbReference type="OrthoDB" id="6058119at2759"/>
<comment type="caution">
    <text evidence="2">Lacks conserved residue(s) required for the propagation of feature annotation.</text>
</comment>
<dbReference type="AlphaFoldDB" id="A0A9Q1CSN9"/>
<dbReference type="SUPFAM" id="SSF57535">
    <property type="entry name" value="Complement control module/SCR domain"/>
    <property type="match status" value="1"/>
</dbReference>
<sequence>MRRRRAGSSHGFDKNAEEIRKHSHPSEKDCEPELTHPTHGSVICSQGNDYKSVCKYSCDEGYQLSDPESTVVVCTGKKWSAKKPVCVAVPTN</sequence>
<accession>A0A9Q1CSN9</accession>
<keyword evidence="2" id="KW-0768">Sushi</keyword>
<dbReference type="SMART" id="SM00032">
    <property type="entry name" value="CCP"/>
    <property type="match status" value="1"/>
</dbReference>
<keyword evidence="1" id="KW-1015">Disulfide bond</keyword>